<name>A0A4C1VJG6_EUMVA</name>
<comment type="caution">
    <text evidence="2">The sequence shown here is derived from an EMBL/GenBank/DDBJ whole genome shotgun (WGS) entry which is preliminary data.</text>
</comment>
<dbReference type="AlphaFoldDB" id="A0A4C1VJG6"/>
<evidence type="ECO:0000313" key="3">
    <source>
        <dbReference type="Proteomes" id="UP000299102"/>
    </source>
</evidence>
<evidence type="ECO:0000256" key="1">
    <source>
        <dbReference type="SAM" id="Phobius"/>
    </source>
</evidence>
<reference evidence="2 3" key="1">
    <citation type="journal article" date="2019" name="Commun. Biol.">
        <title>The bagworm genome reveals a unique fibroin gene that provides high tensile strength.</title>
        <authorList>
            <person name="Kono N."/>
            <person name="Nakamura H."/>
            <person name="Ohtoshi R."/>
            <person name="Tomita M."/>
            <person name="Numata K."/>
            <person name="Arakawa K."/>
        </authorList>
    </citation>
    <scope>NUCLEOTIDE SEQUENCE [LARGE SCALE GENOMIC DNA]</scope>
</reference>
<dbReference type="EMBL" id="BGZK01000353">
    <property type="protein sequence ID" value="GBP38723.1"/>
    <property type="molecule type" value="Genomic_DNA"/>
</dbReference>
<gene>
    <name evidence="2" type="ORF">EVAR_22372_1</name>
</gene>
<keyword evidence="1" id="KW-0812">Transmembrane</keyword>
<protein>
    <submittedName>
        <fullName evidence="2">Uncharacterized protein</fullName>
    </submittedName>
</protein>
<keyword evidence="1" id="KW-1133">Transmembrane helix</keyword>
<proteinExistence type="predicted"/>
<evidence type="ECO:0000313" key="2">
    <source>
        <dbReference type="EMBL" id="GBP38723.1"/>
    </source>
</evidence>
<keyword evidence="1" id="KW-0472">Membrane</keyword>
<accession>A0A4C1VJG6</accession>
<feature type="transmembrane region" description="Helical" evidence="1">
    <location>
        <begin position="47"/>
        <end position="67"/>
    </location>
</feature>
<sequence length="133" mass="14865">MEECRSSNHVYHSRFTVIKSVCRSGAGHLRCPGAPVMSLLLSVYDLLPLQISGSGFWLFFCFGGVLIKGCARGRPIIVEWERAQGIRRALSFGDSSLRYRALHFFISDSQPQPNLRRCHVKNRRVVDGGAGEV</sequence>
<organism evidence="2 3">
    <name type="scientific">Eumeta variegata</name>
    <name type="common">Bagworm moth</name>
    <name type="synonym">Eumeta japonica</name>
    <dbReference type="NCBI Taxonomy" id="151549"/>
    <lineage>
        <taxon>Eukaryota</taxon>
        <taxon>Metazoa</taxon>
        <taxon>Ecdysozoa</taxon>
        <taxon>Arthropoda</taxon>
        <taxon>Hexapoda</taxon>
        <taxon>Insecta</taxon>
        <taxon>Pterygota</taxon>
        <taxon>Neoptera</taxon>
        <taxon>Endopterygota</taxon>
        <taxon>Lepidoptera</taxon>
        <taxon>Glossata</taxon>
        <taxon>Ditrysia</taxon>
        <taxon>Tineoidea</taxon>
        <taxon>Psychidae</taxon>
        <taxon>Oiketicinae</taxon>
        <taxon>Eumeta</taxon>
    </lineage>
</organism>
<dbReference type="Proteomes" id="UP000299102">
    <property type="component" value="Unassembled WGS sequence"/>
</dbReference>
<keyword evidence="3" id="KW-1185">Reference proteome</keyword>